<proteinExistence type="predicted"/>
<dbReference type="EMBL" id="QDKL01000003">
    <property type="protein sequence ID" value="RZF20548.1"/>
    <property type="molecule type" value="Genomic_DNA"/>
</dbReference>
<keyword evidence="1" id="KW-0732">Signal</keyword>
<gene>
    <name evidence="2" type="ORF">DAY19_11210</name>
</gene>
<evidence type="ECO:0000313" key="3">
    <source>
        <dbReference type="Proteomes" id="UP000443582"/>
    </source>
</evidence>
<evidence type="ECO:0000313" key="2">
    <source>
        <dbReference type="EMBL" id="RZF20548.1"/>
    </source>
</evidence>
<accession>A0ABY0IC58</accession>
<feature type="signal peptide" evidence="1">
    <location>
        <begin position="1"/>
        <end position="28"/>
    </location>
</feature>
<feature type="chain" id="PRO_5045659981" evidence="1">
    <location>
        <begin position="29"/>
        <end position="566"/>
    </location>
</feature>
<sequence length="566" mass="65990">MRALCLKKFIVITLPILAALVFSLEVNARTNSTLENQGDLIFSNLKESKEKSRVKNSDYNFALIDNYRKFYLEDEKLEYFCRENSSKLRFKNIFERDEFYRSIVATLQYKMINYSMQAIAHYAKKLQFESDQYDNLVNGLIGSCSKNLTLFSHRLLKHLFTKYYSDSSIDKLRLPYSQRENLFASNVNEIQSENEVVVNELYYTTGVFSYACSWGGQEKYLRNLAPFLSSSLVMSYIVREISALDSHVYKDQLNDGKVANCRNQICRPYKKAKVQKEIVRPIGSSNLNFDLKVAYCDNFKFASKKFSPSANDSLKNQLKKFEKDENIVIAQFVSLLTRVPEFNVWTQDSKTIKRYVSVSNDSLWDYWAKDLLEKNSNKLPYEEALSMKLDVKTSNDSILRHGYPEVNFVVLNGEFDKATNIDNMVSLKFEIEIPHNDFMWLYRNIRSAKTFDDKEKSKELKERLSLYVANDYNKIKETLNQFSVDADLTTVITDELIRQFNYIEFLRPKSSHGTREKIDVRVNIAPFALVAIRNKRIISELSERDLKNIKSLEVLNNIESMAEKAK</sequence>
<keyword evidence="3" id="KW-1185">Reference proteome</keyword>
<dbReference type="Proteomes" id="UP000443582">
    <property type="component" value="Unassembled WGS sequence"/>
</dbReference>
<evidence type="ECO:0000256" key="1">
    <source>
        <dbReference type="SAM" id="SignalP"/>
    </source>
</evidence>
<protein>
    <submittedName>
        <fullName evidence="2">Uncharacterized protein</fullName>
    </submittedName>
</protein>
<reference evidence="3" key="1">
    <citation type="journal article" date="2019" name="Int. J. Syst. Evol. Microbiol.">
        <title>Halobacteriovorax valvorus sp. nov., a novel prokaryotic predator isolated from coastal seawater of China.</title>
        <authorList>
            <person name="Chen M.-X."/>
        </authorList>
    </citation>
    <scope>NUCLEOTIDE SEQUENCE [LARGE SCALE GENOMIC DNA]</scope>
    <source>
        <strain evidence="3">BL9</strain>
    </source>
</reference>
<dbReference type="RefSeq" id="WP_115362471.1">
    <property type="nucleotide sequence ID" value="NZ_QDKL01000003.1"/>
</dbReference>
<comment type="caution">
    <text evidence="2">The sequence shown here is derived from an EMBL/GenBank/DDBJ whole genome shotgun (WGS) entry which is preliminary data.</text>
</comment>
<organism evidence="2 3">
    <name type="scientific">Halobacteriovorax vibrionivorans</name>
    <dbReference type="NCBI Taxonomy" id="2152716"/>
    <lineage>
        <taxon>Bacteria</taxon>
        <taxon>Pseudomonadati</taxon>
        <taxon>Bdellovibrionota</taxon>
        <taxon>Bacteriovoracia</taxon>
        <taxon>Bacteriovoracales</taxon>
        <taxon>Halobacteriovoraceae</taxon>
        <taxon>Halobacteriovorax</taxon>
    </lineage>
</organism>
<name>A0ABY0IC58_9BACT</name>